<dbReference type="PANTHER" id="PTHR22916">
    <property type="entry name" value="GLYCOSYLTRANSFERASE"/>
    <property type="match status" value="1"/>
</dbReference>
<evidence type="ECO:0000259" key="1">
    <source>
        <dbReference type="Pfam" id="PF00535"/>
    </source>
</evidence>
<reference evidence="2 3" key="1">
    <citation type="submission" date="2017-04" db="EMBL/GenBank/DDBJ databases">
        <title>Monoglobus pectinilyticus 14 draft genome.</title>
        <authorList>
            <person name="Kim C."/>
            <person name="Rosendale D.I."/>
            <person name="Kelly W.J."/>
            <person name="Tannock G.W."/>
            <person name="Patchett M.L."/>
            <person name="Jordens J.Z."/>
        </authorList>
    </citation>
    <scope>NUCLEOTIDE SEQUENCE [LARGE SCALE GENOMIC DNA]</scope>
    <source>
        <strain evidence="2 3">14</strain>
    </source>
</reference>
<organism evidence="2 3">
    <name type="scientific">Monoglobus pectinilyticus</name>
    <dbReference type="NCBI Taxonomy" id="1981510"/>
    <lineage>
        <taxon>Bacteria</taxon>
        <taxon>Bacillati</taxon>
        <taxon>Bacillota</taxon>
        <taxon>Clostridia</taxon>
        <taxon>Monoglobales</taxon>
        <taxon>Monoglobaceae</taxon>
        <taxon>Monoglobus</taxon>
    </lineage>
</organism>
<keyword evidence="2" id="KW-0808">Transferase</keyword>
<dbReference type="Gene3D" id="3.90.550.10">
    <property type="entry name" value="Spore Coat Polysaccharide Biosynthesis Protein SpsA, Chain A"/>
    <property type="match status" value="1"/>
</dbReference>
<dbReference type="Pfam" id="PF00535">
    <property type="entry name" value="Glycos_transf_2"/>
    <property type="match status" value="1"/>
</dbReference>
<feature type="domain" description="Glycosyltransferase 2-like" evidence="1">
    <location>
        <begin position="7"/>
        <end position="134"/>
    </location>
</feature>
<dbReference type="SUPFAM" id="SSF53448">
    <property type="entry name" value="Nucleotide-diphospho-sugar transferases"/>
    <property type="match status" value="1"/>
</dbReference>
<dbReference type="EMBL" id="CP020991">
    <property type="protein sequence ID" value="AUO19802.1"/>
    <property type="molecule type" value="Genomic_DNA"/>
</dbReference>
<dbReference type="InterPro" id="IPR029044">
    <property type="entry name" value="Nucleotide-diphossugar_trans"/>
</dbReference>
<accession>A0A2K9P3H5</accession>
<name>A0A2K9P3H5_9FIRM</name>
<dbReference type="InterPro" id="IPR001173">
    <property type="entry name" value="Glyco_trans_2-like"/>
</dbReference>
<proteinExistence type="predicted"/>
<dbReference type="Proteomes" id="UP000235589">
    <property type="component" value="Chromosome"/>
</dbReference>
<protein>
    <submittedName>
        <fullName evidence="2">Glycosyl transferase family 2</fullName>
    </submittedName>
</protein>
<dbReference type="PANTHER" id="PTHR22916:SF3">
    <property type="entry name" value="UDP-GLCNAC:BETAGAL BETA-1,3-N-ACETYLGLUCOSAMINYLTRANSFERASE-LIKE PROTEIN 1"/>
    <property type="match status" value="1"/>
</dbReference>
<dbReference type="OrthoDB" id="1640114at2"/>
<dbReference type="GO" id="GO:0016758">
    <property type="term" value="F:hexosyltransferase activity"/>
    <property type="evidence" value="ECO:0007669"/>
    <property type="project" value="UniProtKB-ARBA"/>
</dbReference>
<dbReference type="GeneID" id="98063036"/>
<dbReference type="KEGG" id="mpec:B9O19_01646"/>
<keyword evidence="3" id="KW-1185">Reference proteome</keyword>
<dbReference type="AlphaFoldDB" id="A0A2K9P3H5"/>
<gene>
    <name evidence="2" type="ORF">B9O19_01646</name>
</gene>
<evidence type="ECO:0000313" key="3">
    <source>
        <dbReference type="Proteomes" id="UP000235589"/>
    </source>
</evidence>
<dbReference type="CDD" id="cd00761">
    <property type="entry name" value="Glyco_tranf_GTA_type"/>
    <property type="match status" value="1"/>
</dbReference>
<sequence>MQKPLVSIIMPVYNMGEHLRKSVPSVLNQTYQNIELILVDDGSKDNSLEVCRELAVKDNRIKVFHQDNQGSGPARNTGIKNAAGKYAYFPDADDCMVPNAIESLIEKFEKYSCDMIVFGYKMIFSDGTERKFNDYPNEVFTGSYVRQNYDIFTGDKRRWEVQGAPWNKIFSLDIIKSNNVEFPALRRNQDEVFVMRYVNSAEKIALIDEIFYIHYPNDMRLAFNKFPIDYFEIVSSLNGFRMEYIYSWNPENRQVLNDICSGFIQSTTKSMMLLFNPKWELSFKERYKRFKEISVRCVKEMPDKDYKSDSTMFKLMKSKHYFLLYIVVYFALRKNKKYIR</sequence>
<dbReference type="RefSeq" id="WP_158648958.1">
    <property type="nucleotide sequence ID" value="NZ_CP020991.1"/>
</dbReference>
<evidence type="ECO:0000313" key="2">
    <source>
        <dbReference type="EMBL" id="AUO19802.1"/>
    </source>
</evidence>